<keyword evidence="1" id="KW-0732">Signal</keyword>
<organism evidence="2 3">
    <name type="scientific">Dendryphion nanum</name>
    <dbReference type="NCBI Taxonomy" id="256645"/>
    <lineage>
        <taxon>Eukaryota</taxon>
        <taxon>Fungi</taxon>
        <taxon>Dikarya</taxon>
        <taxon>Ascomycota</taxon>
        <taxon>Pezizomycotina</taxon>
        <taxon>Dothideomycetes</taxon>
        <taxon>Pleosporomycetidae</taxon>
        <taxon>Pleosporales</taxon>
        <taxon>Torulaceae</taxon>
        <taxon>Dendryphion</taxon>
    </lineage>
</organism>
<accession>A0A9P9D7W9</accession>
<evidence type="ECO:0000313" key="2">
    <source>
        <dbReference type="EMBL" id="KAH7114234.1"/>
    </source>
</evidence>
<dbReference type="AlphaFoldDB" id="A0A9P9D7W9"/>
<keyword evidence="3" id="KW-1185">Reference proteome</keyword>
<protein>
    <submittedName>
        <fullName evidence="2">Uncharacterized protein</fullName>
    </submittedName>
</protein>
<feature type="signal peptide" evidence="1">
    <location>
        <begin position="1"/>
        <end position="21"/>
    </location>
</feature>
<proteinExistence type="predicted"/>
<reference evidence="2" key="1">
    <citation type="journal article" date="2021" name="Nat. Commun.">
        <title>Genetic determinants of endophytism in the Arabidopsis root mycobiome.</title>
        <authorList>
            <person name="Mesny F."/>
            <person name="Miyauchi S."/>
            <person name="Thiergart T."/>
            <person name="Pickel B."/>
            <person name="Atanasova L."/>
            <person name="Karlsson M."/>
            <person name="Huettel B."/>
            <person name="Barry K.W."/>
            <person name="Haridas S."/>
            <person name="Chen C."/>
            <person name="Bauer D."/>
            <person name="Andreopoulos W."/>
            <person name="Pangilinan J."/>
            <person name="LaButti K."/>
            <person name="Riley R."/>
            <person name="Lipzen A."/>
            <person name="Clum A."/>
            <person name="Drula E."/>
            <person name="Henrissat B."/>
            <person name="Kohler A."/>
            <person name="Grigoriev I.V."/>
            <person name="Martin F.M."/>
            <person name="Hacquard S."/>
        </authorList>
    </citation>
    <scope>NUCLEOTIDE SEQUENCE</scope>
    <source>
        <strain evidence="2">MPI-CAGE-CH-0243</strain>
    </source>
</reference>
<dbReference type="EMBL" id="JAGMWT010000017">
    <property type="protein sequence ID" value="KAH7114234.1"/>
    <property type="molecule type" value="Genomic_DNA"/>
</dbReference>
<feature type="chain" id="PRO_5040217770" evidence="1">
    <location>
        <begin position="22"/>
        <end position="319"/>
    </location>
</feature>
<evidence type="ECO:0000313" key="3">
    <source>
        <dbReference type="Proteomes" id="UP000700596"/>
    </source>
</evidence>
<dbReference type="Proteomes" id="UP000700596">
    <property type="component" value="Unassembled WGS sequence"/>
</dbReference>
<gene>
    <name evidence="2" type="ORF">B0J11DRAFT_130791</name>
</gene>
<comment type="caution">
    <text evidence="2">The sequence shown here is derived from an EMBL/GenBank/DDBJ whole genome shotgun (WGS) entry which is preliminary data.</text>
</comment>
<evidence type="ECO:0000256" key="1">
    <source>
        <dbReference type="SAM" id="SignalP"/>
    </source>
</evidence>
<sequence>MMDSKKAIAVLAFSLGAGAVALPQIKPVLAPAILAAPSLPIATPPVPIAFGTTTQASGPGATVSAGGGVGINSPVGGLLGSVSKPSGLPTVNSLPLSLPAVDALPIPALPVPALPVPNLPIPNLPVPNLPIPNLPIPNLPVPNLPIPNLPVPNLPIPGVPAIPNDILSELSSGDQSAAIKKICELGTTVLSVILGVLSNGLGISLPKLPIDIPLPLTKRQLGGVGSILPIPTPITGSSGGLLGSLPIVGGGGECTQIHHVPSSLELVQIQIQPAHNSSWTLSALQAGSIGTWAVDLGICSLSTWPEDILLLYFNLNIDD</sequence>
<name>A0A9P9D7W9_9PLEO</name>